<dbReference type="Pfam" id="PF03349">
    <property type="entry name" value="Toluene_X"/>
    <property type="match status" value="1"/>
</dbReference>
<dbReference type="AlphaFoldDB" id="A0A7X2XF92"/>
<evidence type="ECO:0000256" key="7">
    <source>
        <dbReference type="ARBA" id="ARBA00023237"/>
    </source>
</evidence>
<evidence type="ECO:0000313" key="10">
    <source>
        <dbReference type="Proteomes" id="UP000443070"/>
    </source>
</evidence>
<evidence type="ECO:0000256" key="1">
    <source>
        <dbReference type="ARBA" id="ARBA00004571"/>
    </source>
</evidence>
<dbReference type="InterPro" id="IPR005017">
    <property type="entry name" value="OMPP1/FadL/TodX"/>
</dbReference>
<protein>
    <recommendedName>
        <fullName evidence="12">Outer membrane protein transport protein Ompp1/FadL/TodX family</fullName>
    </recommendedName>
</protein>
<dbReference type="GO" id="GO:0009279">
    <property type="term" value="C:cell outer membrane"/>
    <property type="evidence" value="ECO:0007669"/>
    <property type="project" value="UniProtKB-SubCell"/>
</dbReference>
<dbReference type="SUPFAM" id="SSF56935">
    <property type="entry name" value="Porins"/>
    <property type="match status" value="1"/>
</dbReference>
<keyword evidence="4" id="KW-0812">Transmembrane</keyword>
<keyword evidence="10" id="KW-1185">Reference proteome</keyword>
<evidence type="ECO:0000256" key="2">
    <source>
        <dbReference type="ARBA" id="ARBA00008163"/>
    </source>
</evidence>
<organism evidence="8 11">
    <name type="scientific">Phascolarctobacterium faecium</name>
    <dbReference type="NCBI Taxonomy" id="33025"/>
    <lineage>
        <taxon>Bacteria</taxon>
        <taxon>Bacillati</taxon>
        <taxon>Bacillota</taxon>
        <taxon>Negativicutes</taxon>
        <taxon>Acidaminococcales</taxon>
        <taxon>Acidaminococcaceae</taxon>
        <taxon>Phascolarctobacterium</taxon>
    </lineage>
</organism>
<dbReference type="Proteomes" id="UP000484547">
    <property type="component" value="Unassembled WGS sequence"/>
</dbReference>
<dbReference type="Proteomes" id="UP000443070">
    <property type="component" value="Unassembled WGS sequence"/>
</dbReference>
<evidence type="ECO:0008006" key="12">
    <source>
        <dbReference type="Google" id="ProtNLM"/>
    </source>
</evidence>
<comment type="similarity">
    <text evidence="2">Belongs to the OmpP1/FadL family.</text>
</comment>
<dbReference type="EMBL" id="WNBW01000002">
    <property type="protein sequence ID" value="MTU03717.1"/>
    <property type="molecule type" value="Genomic_DNA"/>
</dbReference>
<keyword evidence="3" id="KW-1134">Transmembrane beta strand</keyword>
<evidence type="ECO:0000313" key="11">
    <source>
        <dbReference type="Proteomes" id="UP000484547"/>
    </source>
</evidence>
<proteinExistence type="inferred from homology"/>
<evidence type="ECO:0000256" key="6">
    <source>
        <dbReference type="ARBA" id="ARBA00023136"/>
    </source>
</evidence>
<evidence type="ECO:0000256" key="5">
    <source>
        <dbReference type="ARBA" id="ARBA00022729"/>
    </source>
</evidence>
<comment type="subcellular location">
    <subcellularLocation>
        <location evidence="1">Cell outer membrane</location>
        <topology evidence="1">Multi-pass membrane protein</topology>
    </subcellularLocation>
</comment>
<evidence type="ECO:0000256" key="4">
    <source>
        <dbReference type="ARBA" id="ARBA00022692"/>
    </source>
</evidence>
<comment type="caution">
    <text evidence="8">The sequence shown here is derived from an EMBL/GenBank/DDBJ whole genome shotgun (WGS) entry which is preliminary data.</text>
</comment>
<gene>
    <name evidence="8" type="ORF">GMD11_05150</name>
    <name evidence="9" type="ORF">GMD18_04795</name>
</gene>
<accession>A0A7X2XF92</accession>
<reference evidence="10 11" key="1">
    <citation type="journal article" date="2019" name="Nat. Med.">
        <title>A library of human gut bacterial isolates paired with longitudinal multiomics data enables mechanistic microbiome research.</title>
        <authorList>
            <person name="Poyet M."/>
            <person name="Groussin M."/>
            <person name="Gibbons S.M."/>
            <person name="Avila-Pacheco J."/>
            <person name="Jiang X."/>
            <person name="Kearney S.M."/>
            <person name="Perrotta A.R."/>
            <person name="Berdy B."/>
            <person name="Zhao S."/>
            <person name="Lieberman T.D."/>
            <person name="Swanson P.K."/>
            <person name="Smith M."/>
            <person name="Roesemann S."/>
            <person name="Alexander J.E."/>
            <person name="Rich S.A."/>
            <person name="Livny J."/>
            <person name="Vlamakis H."/>
            <person name="Clish C."/>
            <person name="Bullock K."/>
            <person name="Deik A."/>
            <person name="Scott J."/>
            <person name="Pierce K.A."/>
            <person name="Xavier R.J."/>
            <person name="Alm E.J."/>
        </authorList>
    </citation>
    <scope>NUCLEOTIDE SEQUENCE [LARGE SCALE GENOMIC DNA]</scope>
    <source>
        <strain evidence="8 11">BIOML-A13</strain>
        <strain evidence="9 10">BIOML-A3</strain>
    </source>
</reference>
<dbReference type="PANTHER" id="PTHR35093">
    <property type="entry name" value="OUTER MEMBRANE PROTEIN NMB0088-RELATED"/>
    <property type="match status" value="1"/>
</dbReference>
<evidence type="ECO:0000313" key="8">
    <source>
        <dbReference type="EMBL" id="MTT75655.1"/>
    </source>
</evidence>
<sequence length="428" mass="47173">MLLLILENFVNCEVSVLFLKKHFTIIGLACVLSVPAVDAGAEGFAINEWSAEGVAMGGARMFAENDAANIAYNPASITKVRGEAFKQSAVYISPHGKYTAYDATGKSIDEGKNVVHAGWAPGNYYVKQLNDKDWIGVGLFSRFGMISEFERDSKVASNAFFSRLNGASLTPTYARKFDNKWSAAVGAEVNYVGLELQKNALGIIPTQTKGESWALGWNAAANYAFDSKNEIGLVYRSKVTHTMDADFRGYSSGITGSDHFTKAHGKVTLPDSWAIGYNHKFDDRTRVELNGTYTKWSTYDALNITFDDKFLGQSGSYSQKNWSNGWRYALGVEHKLSDKYTIMGGYAYDESVIPFDGADFIVPTGARRTYSLGFQYHDKKQTLAMTLGFIDIDGLSIKGHVAAGDTYDTARSHDNYAKVVGISYQRNF</sequence>
<dbReference type="PANTHER" id="PTHR35093:SF8">
    <property type="entry name" value="OUTER MEMBRANE PROTEIN NMB0088-RELATED"/>
    <property type="match status" value="1"/>
</dbReference>
<evidence type="ECO:0000313" key="9">
    <source>
        <dbReference type="EMBL" id="MTU03717.1"/>
    </source>
</evidence>
<keyword evidence="7" id="KW-0998">Cell outer membrane</keyword>
<dbReference type="GO" id="GO:0015483">
    <property type="term" value="F:long-chain fatty acid transporting porin activity"/>
    <property type="evidence" value="ECO:0007669"/>
    <property type="project" value="TreeGrafter"/>
</dbReference>
<evidence type="ECO:0000256" key="3">
    <source>
        <dbReference type="ARBA" id="ARBA00022452"/>
    </source>
</evidence>
<dbReference type="Gene3D" id="2.40.160.60">
    <property type="entry name" value="Outer membrane protein transport protein (OMPP1/FadL/TodX)"/>
    <property type="match status" value="1"/>
</dbReference>
<keyword evidence="6" id="KW-0472">Membrane</keyword>
<keyword evidence="5" id="KW-0732">Signal</keyword>
<dbReference type="EMBL" id="WNBM01000002">
    <property type="protein sequence ID" value="MTT75655.1"/>
    <property type="molecule type" value="Genomic_DNA"/>
</dbReference>
<name>A0A7X2XF92_9FIRM</name>